<name>A0A821RII4_9BILA</name>
<proteinExistence type="predicted"/>
<comment type="caution">
    <text evidence="3">The sequence shown here is derived from an EMBL/GenBank/DDBJ whole genome shotgun (WGS) entry which is preliminary data.</text>
</comment>
<evidence type="ECO:0000313" key="4">
    <source>
        <dbReference type="Proteomes" id="UP000663838"/>
    </source>
</evidence>
<evidence type="ECO:0000259" key="2">
    <source>
        <dbReference type="PROSITE" id="PS50181"/>
    </source>
</evidence>
<feature type="compositionally biased region" description="Basic and acidic residues" evidence="1">
    <location>
        <begin position="1"/>
        <end position="11"/>
    </location>
</feature>
<feature type="domain" description="F-box" evidence="2">
    <location>
        <begin position="136"/>
        <end position="182"/>
    </location>
</feature>
<evidence type="ECO:0000256" key="1">
    <source>
        <dbReference type="SAM" id="MobiDB-lite"/>
    </source>
</evidence>
<evidence type="ECO:0000313" key="3">
    <source>
        <dbReference type="EMBL" id="CAF4842136.1"/>
    </source>
</evidence>
<dbReference type="AlphaFoldDB" id="A0A821RII4"/>
<accession>A0A821RII4</accession>
<feature type="region of interest" description="Disordered" evidence="1">
    <location>
        <begin position="1"/>
        <end position="23"/>
    </location>
</feature>
<dbReference type="SMART" id="SM00256">
    <property type="entry name" value="FBOX"/>
    <property type="match status" value="1"/>
</dbReference>
<dbReference type="PANTHER" id="PTHR13318">
    <property type="entry name" value="PARTNER OF PAIRED, ISOFORM B-RELATED"/>
    <property type="match status" value="1"/>
</dbReference>
<dbReference type="PROSITE" id="PS50181">
    <property type="entry name" value="FBOX"/>
    <property type="match status" value="1"/>
</dbReference>
<dbReference type="InterPro" id="IPR036047">
    <property type="entry name" value="F-box-like_dom_sf"/>
</dbReference>
<organism evidence="3 4">
    <name type="scientific">Rotaria socialis</name>
    <dbReference type="NCBI Taxonomy" id="392032"/>
    <lineage>
        <taxon>Eukaryota</taxon>
        <taxon>Metazoa</taxon>
        <taxon>Spiralia</taxon>
        <taxon>Gnathifera</taxon>
        <taxon>Rotifera</taxon>
        <taxon>Eurotatoria</taxon>
        <taxon>Bdelloidea</taxon>
        <taxon>Philodinida</taxon>
        <taxon>Philodinidae</taxon>
        <taxon>Rotaria</taxon>
    </lineage>
</organism>
<dbReference type="InterPro" id="IPR032675">
    <property type="entry name" value="LRR_dom_sf"/>
</dbReference>
<dbReference type="GO" id="GO:0019005">
    <property type="term" value="C:SCF ubiquitin ligase complex"/>
    <property type="evidence" value="ECO:0007669"/>
    <property type="project" value="TreeGrafter"/>
</dbReference>
<dbReference type="SUPFAM" id="SSF52047">
    <property type="entry name" value="RNI-like"/>
    <property type="match status" value="1"/>
</dbReference>
<dbReference type="Gene3D" id="3.80.10.10">
    <property type="entry name" value="Ribonuclease Inhibitor"/>
    <property type="match status" value="1"/>
</dbReference>
<dbReference type="Proteomes" id="UP000663838">
    <property type="component" value="Unassembled WGS sequence"/>
</dbReference>
<protein>
    <recommendedName>
        <fullName evidence="2">F-box domain-containing protein</fullName>
    </recommendedName>
</protein>
<dbReference type="Pfam" id="PF12937">
    <property type="entry name" value="F-box-like"/>
    <property type="match status" value="1"/>
</dbReference>
<dbReference type="PANTHER" id="PTHR13318:SF95">
    <property type="entry name" value="F-BOX PROTEIN YLR352W"/>
    <property type="match status" value="1"/>
</dbReference>
<dbReference type="EMBL" id="CAJOBS010002994">
    <property type="protein sequence ID" value="CAF4842136.1"/>
    <property type="molecule type" value="Genomic_DNA"/>
</dbReference>
<dbReference type="InterPro" id="IPR001810">
    <property type="entry name" value="F-box_dom"/>
</dbReference>
<dbReference type="SUPFAM" id="SSF81383">
    <property type="entry name" value="F-box domain"/>
    <property type="match status" value="1"/>
</dbReference>
<reference evidence="3" key="1">
    <citation type="submission" date="2021-02" db="EMBL/GenBank/DDBJ databases">
        <authorList>
            <person name="Nowell W R."/>
        </authorList>
    </citation>
    <scope>NUCLEOTIDE SEQUENCE</scope>
</reference>
<dbReference type="GO" id="GO:0031146">
    <property type="term" value="P:SCF-dependent proteasomal ubiquitin-dependent protein catabolic process"/>
    <property type="evidence" value="ECO:0007669"/>
    <property type="project" value="TreeGrafter"/>
</dbReference>
<gene>
    <name evidence="3" type="ORF">TOA249_LOCUS26161</name>
</gene>
<sequence>MEPSKVKERYHASKLQGPTRPLTRCDSTDLIPQIIPQNQGNAHSNICLKAPEVLFDNRTTYFHGINDDQDRPLSARVSSANVSRQMSNIFLNDSKLSSTVNSPLHIRFRSIDLSEFIPSKDGRMRTYSSVTSSKSIDYCNLLSDELILTILKYLPRASLACMAQVCRRLRSLTYDPSLWCRVDMSRKHIESCYLRDVLLRGTIILKMYQTTVHGNSIYSPNRNTWFTKLQFLDLTLATITPDCLLSLISACRSLRKLSLETLGLNVAIFETLALNPQLDTLNLTMCTGIDLDCCSILTSQIKHLRYLNLGWTQLSDPCVHYICRTIQSSIEQITLTGFRQGMTDECVENLTNRAIRLRVLDLSDSSLITDKSVTSVVRNCVNLEHVAFSRCYAIAPISSLKQIRHLASLDIFGVVDERGLQKLNTLLGPSISLNQQRFSYVARPTYGLRRTSIWGLRTRP</sequence>